<dbReference type="InterPro" id="IPR002293">
    <property type="entry name" value="AA/rel_permease1"/>
</dbReference>
<feature type="transmembrane region" description="Helical" evidence="6">
    <location>
        <begin position="313"/>
        <end position="342"/>
    </location>
</feature>
<evidence type="ECO:0000256" key="4">
    <source>
        <dbReference type="ARBA" id="ARBA00022989"/>
    </source>
</evidence>
<evidence type="ECO:0000256" key="2">
    <source>
        <dbReference type="ARBA" id="ARBA00022448"/>
    </source>
</evidence>
<feature type="transmembrane region" description="Helical" evidence="6">
    <location>
        <begin position="38"/>
        <end position="56"/>
    </location>
</feature>
<feature type="transmembrane region" description="Helical" evidence="6">
    <location>
        <begin position="167"/>
        <end position="186"/>
    </location>
</feature>
<feature type="transmembrane region" description="Helical" evidence="6">
    <location>
        <begin position="363"/>
        <end position="384"/>
    </location>
</feature>
<keyword evidence="5 6" id="KW-0472">Membrane</keyword>
<evidence type="ECO:0000313" key="7">
    <source>
        <dbReference type="EMBL" id="KAK2167787.1"/>
    </source>
</evidence>
<accession>A0AAD9KAL8</accession>
<evidence type="ECO:0000256" key="1">
    <source>
        <dbReference type="ARBA" id="ARBA00004141"/>
    </source>
</evidence>
<dbReference type="GO" id="GO:0005886">
    <property type="term" value="C:plasma membrane"/>
    <property type="evidence" value="ECO:0007669"/>
    <property type="project" value="TreeGrafter"/>
</dbReference>
<proteinExistence type="predicted"/>
<evidence type="ECO:0000313" key="8">
    <source>
        <dbReference type="Proteomes" id="UP001208570"/>
    </source>
</evidence>
<evidence type="ECO:0008006" key="9">
    <source>
        <dbReference type="Google" id="ProtNLM"/>
    </source>
</evidence>
<feature type="transmembrane region" description="Helical" evidence="6">
    <location>
        <begin position="390"/>
        <end position="409"/>
    </location>
</feature>
<feature type="transmembrane region" description="Helical" evidence="6">
    <location>
        <begin position="508"/>
        <end position="529"/>
    </location>
</feature>
<keyword evidence="3 6" id="KW-0812">Transmembrane</keyword>
<comment type="caution">
    <text evidence="7">The sequence shown here is derived from an EMBL/GenBank/DDBJ whole genome shotgun (WGS) entry which is preliminary data.</text>
</comment>
<feature type="transmembrane region" description="Helical" evidence="6">
    <location>
        <begin position="267"/>
        <end position="293"/>
    </location>
</feature>
<feature type="transmembrane region" description="Helical" evidence="6">
    <location>
        <begin position="225"/>
        <end position="246"/>
    </location>
</feature>
<sequence>MASCCSRSDCGDTFTRKKTITSILLTSNLRRCLSTFDLILLGIGSMVGTGIFVLTGQVAHSEAGPSVVISYMIAAVASAMSAVCYAEFASLVPLSGSCFSYTYIAVGEVWAFLVGWNMILENVIGISAAAKSWSGTLDSLCNGSISQAIQNAVGAMHVRYISSYPDFVAFAIILFVMIFVLVGAKISANFNKVIVIIKLLVVGIIIVAGFALADLSNWIDPQRGGFFPYGASGTIAGSATCFYGFVGFDSLCTASEETKDPKRSLPIAIIGSLVIVTSLYILSAMSLTLMVPYTDIDPASAFTAAFVQRGNVWATYVVGIGTLFGLASIILGGLFAVPRVLYAMSSDGLIFHSISYIHPKTQTPILAIFITAFLSSMLAVFFDLQVLVELLSIGTLFCFTFVAMAIVIIRYTEMVTHAADVTVSKEDIREGIPLEPSRKTATNYDSGANQTLKSAEESSPCGYFRSIRKSIESSDKSRLLSGSLASFLISTFSFALLLLYGWRLVAAATWWAIVLLIVLAVGYFLKFLLDADVKLDDMDQIARLDHN</sequence>
<dbReference type="Gene3D" id="1.20.1740.10">
    <property type="entry name" value="Amino acid/polyamine transporter I"/>
    <property type="match status" value="1"/>
</dbReference>
<dbReference type="EMBL" id="JAODUP010000024">
    <property type="protein sequence ID" value="KAK2167787.1"/>
    <property type="molecule type" value="Genomic_DNA"/>
</dbReference>
<gene>
    <name evidence="7" type="ORF">LSH36_24g10041</name>
</gene>
<protein>
    <recommendedName>
        <fullName evidence="9">Cationic amino acid transporter</fullName>
    </recommendedName>
</protein>
<dbReference type="GO" id="GO:0015171">
    <property type="term" value="F:amino acid transmembrane transporter activity"/>
    <property type="evidence" value="ECO:0007669"/>
    <property type="project" value="TreeGrafter"/>
</dbReference>
<dbReference type="AlphaFoldDB" id="A0AAD9KAL8"/>
<feature type="transmembrane region" description="Helical" evidence="6">
    <location>
        <begin position="193"/>
        <end position="213"/>
    </location>
</feature>
<evidence type="ECO:0000256" key="6">
    <source>
        <dbReference type="SAM" id="Phobius"/>
    </source>
</evidence>
<keyword evidence="2" id="KW-0813">Transport</keyword>
<evidence type="ECO:0000256" key="3">
    <source>
        <dbReference type="ARBA" id="ARBA00022692"/>
    </source>
</evidence>
<dbReference type="PANTHER" id="PTHR43243:SF4">
    <property type="entry name" value="CATIONIC AMINO ACID TRANSPORTER 4"/>
    <property type="match status" value="1"/>
</dbReference>
<reference evidence="7" key="1">
    <citation type="journal article" date="2023" name="Mol. Biol. Evol.">
        <title>Third-Generation Sequencing Reveals the Adaptive Role of the Epigenome in Three Deep-Sea Polychaetes.</title>
        <authorList>
            <person name="Perez M."/>
            <person name="Aroh O."/>
            <person name="Sun Y."/>
            <person name="Lan Y."/>
            <person name="Juniper S.K."/>
            <person name="Young C.R."/>
            <person name="Angers B."/>
            <person name="Qian P.Y."/>
        </authorList>
    </citation>
    <scope>NUCLEOTIDE SEQUENCE</scope>
    <source>
        <strain evidence="7">P08H-3</strain>
    </source>
</reference>
<dbReference type="PIRSF" id="PIRSF006060">
    <property type="entry name" value="AA_transporter"/>
    <property type="match status" value="1"/>
</dbReference>
<feature type="transmembrane region" description="Helical" evidence="6">
    <location>
        <begin position="68"/>
        <end position="86"/>
    </location>
</feature>
<evidence type="ECO:0000256" key="5">
    <source>
        <dbReference type="ARBA" id="ARBA00023136"/>
    </source>
</evidence>
<organism evidence="7 8">
    <name type="scientific">Paralvinella palmiformis</name>
    <dbReference type="NCBI Taxonomy" id="53620"/>
    <lineage>
        <taxon>Eukaryota</taxon>
        <taxon>Metazoa</taxon>
        <taxon>Spiralia</taxon>
        <taxon>Lophotrochozoa</taxon>
        <taxon>Annelida</taxon>
        <taxon>Polychaeta</taxon>
        <taxon>Sedentaria</taxon>
        <taxon>Canalipalpata</taxon>
        <taxon>Terebellida</taxon>
        <taxon>Terebelliformia</taxon>
        <taxon>Alvinellidae</taxon>
        <taxon>Paralvinella</taxon>
    </lineage>
</organism>
<dbReference type="Pfam" id="PF13520">
    <property type="entry name" value="AA_permease_2"/>
    <property type="match status" value="1"/>
</dbReference>
<keyword evidence="4 6" id="KW-1133">Transmembrane helix</keyword>
<dbReference type="PANTHER" id="PTHR43243">
    <property type="entry name" value="INNER MEMBRANE TRANSPORTER YGJI-RELATED"/>
    <property type="match status" value="1"/>
</dbReference>
<feature type="transmembrane region" description="Helical" evidence="6">
    <location>
        <begin position="479"/>
        <end position="502"/>
    </location>
</feature>
<dbReference type="Proteomes" id="UP001208570">
    <property type="component" value="Unassembled WGS sequence"/>
</dbReference>
<keyword evidence="8" id="KW-1185">Reference proteome</keyword>
<comment type="subcellular location">
    <subcellularLocation>
        <location evidence="1">Membrane</location>
        <topology evidence="1">Multi-pass membrane protein</topology>
    </subcellularLocation>
</comment>
<name>A0AAD9KAL8_9ANNE</name>
<feature type="transmembrane region" description="Helical" evidence="6">
    <location>
        <begin position="98"/>
        <end position="119"/>
    </location>
</feature>